<feature type="transmembrane region" description="Helical" evidence="1">
    <location>
        <begin position="359"/>
        <end position="377"/>
    </location>
</feature>
<protein>
    <recommendedName>
        <fullName evidence="4">Glycosyltransferase RgtA/B/C/D-like domain-containing protein</fullName>
    </recommendedName>
</protein>
<proteinExistence type="predicted"/>
<evidence type="ECO:0000256" key="1">
    <source>
        <dbReference type="SAM" id="Phobius"/>
    </source>
</evidence>
<feature type="transmembrane region" description="Helical" evidence="1">
    <location>
        <begin position="197"/>
        <end position="225"/>
    </location>
</feature>
<dbReference type="EMBL" id="MGAI01000019">
    <property type="protein sequence ID" value="OGK44918.1"/>
    <property type="molecule type" value="Genomic_DNA"/>
</dbReference>
<organism evidence="2 3">
    <name type="scientific">Candidatus Roizmanbacteria bacterium RIFCSPLOWO2_01_FULL_37_16</name>
    <dbReference type="NCBI Taxonomy" id="1802058"/>
    <lineage>
        <taxon>Bacteria</taxon>
        <taxon>Candidatus Roizmaniibacteriota</taxon>
    </lineage>
</organism>
<feature type="transmembrane region" description="Helical" evidence="1">
    <location>
        <begin position="172"/>
        <end position="190"/>
    </location>
</feature>
<keyword evidence="1" id="KW-1133">Transmembrane helix</keyword>
<comment type="caution">
    <text evidence="2">The sequence shown here is derived from an EMBL/GenBank/DDBJ whole genome shotgun (WGS) entry which is preliminary data.</text>
</comment>
<accession>A0A1F7INE5</accession>
<feature type="transmembrane region" description="Helical" evidence="1">
    <location>
        <begin position="64"/>
        <end position="82"/>
    </location>
</feature>
<keyword evidence="1" id="KW-0472">Membrane</keyword>
<evidence type="ECO:0008006" key="4">
    <source>
        <dbReference type="Google" id="ProtNLM"/>
    </source>
</evidence>
<keyword evidence="1" id="KW-0812">Transmembrane</keyword>
<name>A0A1F7INE5_9BACT</name>
<gene>
    <name evidence="2" type="ORF">A3B40_00105</name>
</gene>
<feature type="transmembrane region" description="Helical" evidence="1">
    <location>
        <begin position="308"/>
        <end position="331"/>
    </location>
</feature>
<dbReference type="AlphaFoldDB" id="A0A1F7INE5"/>
<dbReference type="Proteomes" id="UP000178040">
    <property type="component" value="Unassembled WGS sequence"/>
</dbReference>
<feature type="transmembrane region" description="Helical" evidence="1">
    <location>
        <begin position="12"/>
        <end position="32"/>
    </location>
</feature>
<evidence type="ECO:0000313" key="3">
    <source>
        <dbReference type="Proteomes" id="UP000178040"/>
    </source>
</evidence>
<feature type="transmembrane region" description="Helical" evidence="1">
    <location>
        <begin position="150"/>
        <end position="166"/>
    </location>
</feature>
<sequence>MFRKLLKKQPLYLILFLGLFLRLSLLFLDYSWDVHNHIVWAKDLWQSGFAGFYEKQSSEVYATIYPNYPPLAIFIFYLFYPLQSIIEKIAWQINIALPLFPSKLIFFIQSRTFLAAVMKLPAVFADLGIAWLCFLIVLRLRSGQAKNKMVAILAVSFVLFNPAFFYNSSLWGQIDIIPIFFVLFSFYLLLFNKRYLLSGLVFTLALLVKPTAFVYLPLYIIFFIYKYSLINFFKTFLISNFIFLISFLPFLKNLNNFLLPYSIYSEKILAAQSLPYVTNGAFNFWVLIKGFTGIKDTAPFIFGIPYQIWGYLITGFFIILIIYRLLMSFLWKPRRTWRKQESRKLLDSNFRGNDSHQNIFYAVFLIAFAAFLFLTKMHERYSLLPLPFLLLLTLKKPGFLKWYFLLSIMSFLNHYHSWSVPKLAFITSILYSPTIVYALALINLILFLYLLSSYLRYEKPRL</sequence>
<feature type="transmembrane region" description="Helical" evidence="1">
    <location>
        <begin position="120"/>
        <end position="138"/>
    </location>
</feature>
<reference evidence="2 3" key="1">
    <citation type="journal article" date="2016" name="Nat. Commun.">
        <title>Thousands of microbial genomes shed light on interconnected biogeochemical processes in an aquifer system.</title>
        <authorList>
            <person name="Anantharaman K."/>
            <person name="Brown C.T."/>
            <person name="Hug L.A."/>
            <person name="Sharon I."/>
            <person name="Castelle C.J."/>
            <person name="Probst A.J."/>
            <person name="Thomas B.C."/>
            <person name="Singh A."/>
            <person name="Wilkins M.J."/>
            <person name="Karaoz U."/>
            <person name="Brodie E.L."/>
            <person name="Williams K.H."/>
            <person name="Hubbard S.S."/>
            <person name="Banfield J.F."/>
        </authorList>
    </citation>
    <scope>NUCLEOTIDE SEQUENCE [LARGE SCALE GENOMIC DNA]</scope>
</reference>
<feature type="transmembrane region" description="Helical" evidence="1">
    <location>
        <begin position="435"/>
        <end position="455"/>
    </location>
</feature>
<feature type="transmembrane region" description="Helical" evidence="1">
    <location>
        <begin position="89"/>
        <end position="108"/>
    </location>
</feature>
<evidence type="ECO:0000313" key="2">
    <source>
        <dbReference type="EMBL" id="OGK44918.1"/>
    </source>
</evidence>
<feature type="transmembrane region" description="Helical" evidence="1">
    <location>
        <begin position="231"/>
        <end position="251"/>
    </location>
</feature>